<gene>
    <name evidence="2" type="ORF">AMTR_s00041p00237940</name>
</gene>
<feature type="compositionally biased region" description="Polar residues" evidence="1">
    <location>
        <begin position="54"/>
        <end position="67"/>
    </location>
</feature>
<accession>W1PZQ2</accession>
<evidence type="ECO:0000256" key="1">
    <source>
        <dbReference type="SAM" id="MobiDB-lite"/>
    </source>
</evidence>
<organism evidence="2 3">
    <name type="scientific">Amborella trichopoda</name>
    <dbReference type="NCBI Taxonomy" id="13333"/>
    <lineage>
        <taxon>Eukaryota</taxon>
        <taxon>Viridiplantae</taxon>
        <taxon>Streptophyta</taxon>
        <taxon>Embryophyta</taxon>
        <taxon>Tracheophyta</taxon>
        <taxon>Spermatophyta</taxon>
        <taxon>Magnoliopsida</taxon>
        <taxon>Amborellales</taxon>
        <taxon>Amborellaceae</taxon>
        <taxon>Amborella</taxon>
    </lineage>
</organism>
<protein>
    <submittedName>
        <fullName evidence="2">Uncharacterized protein</fullName>
    </submittedName>
</protein>
<evidence type="ECO:0000313" key="2">
    <source>
        <dbReference type="EMBL" id="ERN13566.1"/>
    </source>
</evidence>
<dbReference type="HOGENOM" id="CLU_2213468_0_0_1"/>
<dbReference type="Gramene" id="ERN13566">
    <property type="protein sequence ID" value="ERN13566"/>
    <property type="gene ID" value="AMTR_s00041p00237940"/>
</dbReference>
<dbReference type="EMBL" id="KI392588">
    <property type="protein sequence ID" value="ERN13566.1"/>
    <property type="molecule type" value="Genomic_DNA"/>
</dbReference>
<sequence length="107" mass="11787">MNVRDGLSRGCKSHDLPTKGEGPKPNVLSNDNRHQRKMAHAPSKPRENRHKLNPTPSTVNGVKTSSLVIPRFKDNNPCRTSHSNNSSSQGSPTGVAQRPFTIEKPRL</sequence>
<feature type="compositionally biased region" description="Low complexity" evidence="1">
    <location>
        <begin position="81"/>
        <end position="91"/>
    </location>
</feature>
<proteinExistence type="predicted"/>
<dbReference type="AlphaFoldDB" id="W1PZQ2"/>
<evidence type="ECO:0000313" key="3">
    <source>
        <dbReference type="Proteomes" id="UP000017836"/>
    </source>
</evidence>
<feature type="compositionally biased region" description="Basic and acidic residues" evidence="1">
    <location>
        <begin position="12"/>
        <end position="22"/>
    </location>
</feature>
<name>W1PZQ2_AMBTC</name>
<reference evidence="3" key="1">
    <citation type="journal article" date="2013" name="Science">
        <title>The Amborella genome and the evolution of flowering plants.</title>
        <authorList>
            <consortium name="Amborella Genome Project"/>
        </authorList>
    </citation>
    <scope>NUCLEOTIDE SEQUENCE [LARGE SCALE GENOMIC DNA]</scope>
</reference>
<dbReference type="Proteomes" id="UP000017836">
    <property type="component" value="Unassembled WGS sequence"/>
</dbReference>
<keyword evidence="3" id="KW-1185">Reference proteome</keyword>
<feature type="region of interest" description="Disordered" evidence="1">
    <location>
        <begin position="1"/>
        <end position="107"/>
    </location>
</feature>